<organism evidence="2 3">
    <name type="scientific">Magnaporthiopsis poae (strain ATCC 64411 / 73-15)</name>
    <name type="common">Kentucky bluegrass fungus</name>
    <name type="synonym">Magnaporthe poae</name>
    <dbReference type="NCBI Taxonomy" id="644358"/>
    <lineage>
        <taxon>Eukaryota</taxon>
        <taxon>Fungi</taxon>
        <taxon>Dikarya</taxon>
        <taxon>Ascomycota</taxon>
        <taxon>Pezizomycotina</taxon>
        <taxon>Sordariomycetes</taxon>
        <taxon>Sordariomycetidae</taxon>
        <taxon>Magnaporthales</taxon>
        <taxon>Magnaporthaceae</taxon>
        <taxon>Magnaporthiopsis</taxon>
    </lineage>
</organism>
<reference evidence="2" key="4">
    <citation type="journal article" date="2015" name="G3 (Bethesda)">
        <title>Genome sequences of three phytopathogenic species of the Magnaporthaceae family of fungi.</title>
        <authorList>
            <person name="Okagaki L.H."/>
            <person name="Nunes C.C."/>
            <person name="Sailsbery J."/>
            <person name="Clay B."/>
            <person name="Brown D."/>
            <person name="John T."/>
            <person name="Oh Y."/>
            <person name="Young N."/>
            <person name="Fitzgerald M."/>
            <person name="Haas B.J."/>
            <person name="Zeng Q."/>
            <person name="Young S."/>
            <person name="Adiconis X."/>
            <person name="Fan L."/>
            <person name="Levin J.Z."/>
            <person name="Mitchell T.K."/>
            <person name="Okubara P.A."/>
            <person name="Farman M.L."/>
            <person name="Kohn L.M."/>
            <person name="Birren B."/>
            <person name="Ma L.-J."/>
            <person name="Dean R.A."/>
        </authorList>
    </citation>
    <scope>NUCLEOTIDE SEQUENCE</scope>
    <source>
        <strain evidence="2">ATCC 64411 / 73-15</strain>
    </source>
</reference>
<reference evidence="1" key="3">
    <citation type="submission" date="2011-03" db="EMBL/GenBank/DDBJ databases">
        <title>Annotation of Magnaporthe poae ATCC 64411.</title>
        <authorList>
            <person name="Ma L.-J."/>
            <person name="Dead R."/>
            <person name="Young S.K."/>
            <person name="Zeng Q."/>
            <person name="Gargeya S."/>
            <person name="Fitzgerald M."/>
            <person name="Haas B."/>
            <person name="Abouelleil A."/>
            <person name="Alvarado L."/>
            <person name="Arachchi H.M."/>
            <person name="Berlin A."/>
            <person name="Brown A."/>
            <person name="Chapman S.B."/>
            <person name="Chen Z."/>
            <person name="Dunbar C."/>
            <person name="Freedman E."/>
            <person name="Gearin G."/>
            <person name="Gellesch M."/>
            <person name="Goldberg J."/>
            <person name="Griggs A."/>
            <person name="Gujja S."/>
            <person name="Heiman D."/>
            <person name="Howarth C."/>
            <person name="Larson L."/>
            <person name="Lui A."/>
            <person name="MacDonald P.J.P."/>
            <person name="Mehta T."/>
            <person name="Montmayeur A."/>
            <person name="Murphy C."/>
            <person name="Neiman D."/>
            <person name="Pearson M."/>
            <person name="Priest M."/>
            <person name="Roberts A."/>
            <person name="Saif S."/>
            <person name="Shea T."/>
            <person name="Shenoy N."/>
            <person name="Sisk P."/>
            <person name="Stolte C."/>
            <person name="Sykes S."/>
            <person name="Yandava C."/>
            <person name="Wortman J."/>
            <person name="Nusbaum C."/>
            <person name="Birren B."/>
        </authorList>
    </citation>
    <scope>NUCLEOTIDE SEQUENCE</scope>
    <source>
        <strain evidence="1">ATCC 64411</strain>
    </source>
</reference>
<name>A0A0C4DS57_MAGP6</name>
<evidence type="ECO:0000313" key="1">
    <source>
        <dbReference type="EMBL" id="KLU83682.1"/>
    </source>
</evidence>
<dbReference type="AlphaFoldDB" id="A0A0C4DS57"/>
<dbReference type="Proteomes" id="UP000011715">
    <property type="component" value="Unassembled WGS sequence"/>
</dbReference>
<reference evidence="3" key="2">
    <citation type="submission" date="2010-05" db="EMBL/GenBank/DDBJ databases">
        <title>The genome sequence of Magnaporthe poae strain ATCC 64411.</title>
        <authorList>
            <person name="Ma L.-J."/>
            <person name="Dead R."/>
            <person name="Young S."/>
            <person name="Zeng Q."/>
            <person name="Koehrsen M."/>
            <person name="Alvarado L."/>
            <person name="Berlin A."/>
            <person name="Chapman S.B."/>
            <person name="Chen Z."/>
            <person name="Freedman E."/>
            <person name="Gellesch M."/>
            <person name="Goldberg J."/>
            <person name="Griggs A."/>
            <person name="Gujja S."/>
            <person name="Heilman E.R."/>
            <person name="Heiman D."/>
            <person name="Hepburn T."/>
            <person name="Howarth C."/>
            <person name="Jen D."/>
            <person name="Larson L."/>
            <person name="Mehta T."/>
            <person name="Neiman D."/>
            <person name="Pearson M."/>
            <person name="Roberts A."/>
            <person name="Saif S."/>
            <person name="Shea T."/>
            <person name="Shenoy N."/>
            <person name="Sisk P."/>
            <person name="Stolte C."/>
            <person name="Sykes S."/>
            <person name="Walk T."/>
            <person name="White J."/>
            <person name="Yandava C."/>
            <person name="Haas B."/>
            <person name="Nusbaum C."/>
            <person name="Birren B."/>
        </authorList>
    </citation>
    <scope>NUCLEOTIDE SEQUENCE [LARGE SCALE GENOMIC DNA]</scope>
    <source>
        <strain evidence="3">ATCC 64411 / 73-15</strain>
    </source>
</reference>
<protein>
    <submittedName>
        <fullName evidence="1 2">Uncharacterized protein</fullName>
    </submittedName>
</protein>
<accession>A0A0C4DS57</accession>
<keyword evidence="3" id="KW-1185">Reference proteome</keyword>
<dbReference type="EMBL" id="GL876967">
    <property type="protein sequence ID" value="KLU83682.1"/>
    <property type="molecule type" value="Genomic_DNA"/>
</dbReference>
<gene>
    <name evidence="1" type="ORF">MAPG_02733</name>
</gene>
<reference evidence="2" key="5">
    <citation type="submission" date="2015-06" db="UniProtKB">
        <authorList>
            <consortium name="EnsemblFungi"/>
        </authorList>
    </citation>
    <scope>IDENTIFICATION</scope>
    <source>
        <strain evidence="2">ATCC 64411</strain>
    </source>
</reference>
<dbReference type="EnsemblFungi" id="MAPG_02733T0">
    <property type="protein sequence ID" value="MAPG_02733T0"/>
    <property type="gene ID" value="MAPG_02733"/>
</dbReference>
<evidence type="ECO:0000313" key="3">
    <source>
        <dbReference type="Proteomes" id="UP000011715"/>
    </source>
</evidence>
<dbReference type="VEuPathDB" id="FungiDB:MAPG_02733"/>
<reference evidence="1" key="1">
    <citation type="submission" date="2010-05" db="EMBL/GenBank/DDBJ databases">
        <title>The Genome Sequence of Magnaporthe poae strain ATCC 64411.</title>
        <authorList>
            <consortium name="The Broad Institute Genome Sequencing Platform"/>
            <consortium name="Broad Institute Genome Sequencing Center for Infectious Disease"/>
            <person name="Ma L.-J."/>
            <person name="Dead R."/>
            <person name="Young S."/>
            <person name="Zeng Q."/>
            <person name="Koehrsen M."/>
            <person name="Alvarado L."/>
            <person name="Berlin A."/>
            <person name="Chapman S.B."/>
            <person name="Chen Z."/>
            <person name="Freedman E."/>
            <person name="Gellesch M."/>
            <person name="Goldberg J."/>
            <person name="Griggs A."/>
            <person name="Gujja S."/>
            <person name="Heilman E.R."/>
            <person name="Heiman D."/>
            <person name="Hepburn T."/>
            <person name="Howarth C."/>
            <person name="Jen D."/>
            <person name="Larson L."/>
            <person name="Mehta T."/>
            <person name="Neiman D."/>
            <person name="Pearson M."/>
            <person name="Roberts A."/>
            <person name="Saif S."/>
            <person name="Shea T."/>
            <person name="Shenoy N."/>
            <person name="Sisk P."/>
            <person name="Stolte C."/>
            <person name="Sykes S."/>
            <person name="Walk T."/>
            <person name="White J."/>
            <person name="Yandava C."/>
            <person name="Haas B."/>
            <person name="Nusbaum C."/>
            <person name="Birren B."/>
        </authorList>
    </citation>
    <scope>NUCLEOTIDE SEQUENCE</scope>
    <source>
        <strain evidence="1">ATCC 64411</strain>
    </source>
</reference>
<sequence length="205" mass="21573">MPNQSPVCPLSIGGPAWTAAWGLETGGGGGGGEAVNGPTEERWRCGEEVAVQRGRKACALPVLCLPCLLRPPGCSGTPLVPPFGGTCALHSSADPGTGLAAEPCAQSQQSQSPAAAFSLERLGNASEIPAESRAKRSINKRSALPRRHLPGPFRLLDLLLPTLYIIVQSRRANPPPRPPTLTQHIDTRIGRFAWGKLNLHFGLVA</sequence>
<dbReference type="EMBL" id="ADBL01000666">
    <property type="status" value="NOT_ANNOTATED_CDS"/>
    <property type="molecule type" value="Genomic_DNA"/>
</dbReference>
<evidence type="ECO:0000313" key="2">
    <source>
        <dbReference type="EnsemblFungi" id="MAPG_02733T0"/>
    </source>
</evidence>
<proteinExistence type="predicted"/>